<dbReference type="EMBL" id="JAVDWE010000005">
    <property type="protein sequence ID" value="MDR7094599.1"/>
    <property type="molecule type" value="Genomic_DNA"/>
</dbReference>
<evidence type="ECO:0000259" key="5">
    <source>
        <dbReference type="PROSITE" id="PS50931"/>
    </source>
</evidence>
<dbReference type="SUPFAM" id="SSF53850">
    <property type="entry name" value="Periplasmic binding protein-like II"/>
    <property type="match status" value="1"/>
</dbReference>
<comment type="similarity">
    <text evidence="1">Belongs to the LysR transcriptional regulatory family.</text>
</comment>
<dbReference type="InterPro" id="IPR005119">
    <property type="entry name" value="LysR_subst-bd"/>
</dbReference>
<reference evidence="6 7" key="1">
    <citation type="submission" date="2023-07" db="EMBL/GenBank/DDBJ databases">
        <title>Sorghum-associated microbial communities from plants grown in Nebraska, USA.</title>
        <authorList>
            <person name="Schachtman D."/>
        </authorList>
    </citation>
    <scope>NUCLEOTIDE SEQUENCE [LARGE SCALE GENOMIC DNA]</scope>
    <source>
        <strain evidence="6 7">BE240</strain>
    </source>
</reference>
<dbReference type="InterPro" id="IPR050950">
    <property type="entry name" value="HTH-type_LysR_regulators"/>
</dbReference>
<dbReference type="PANTHER" id="PTHR30419:SF8">
    <property type="entry name" value="NITROGEN ASSIMILATION TRANSCRIPTIONAL ACTIVATOR-RELATED"/>
    <property type="match status" value="1"/>
</dbReference>
<accession>A0ABU1VAV7</accession>
<dbReference type="CDD" id="cd05466">
    <property type="entry name" value="PBP2_LTTR_substrate"/>
    <property type="match status" value="1"/>
</dbReference>
<dbReference type="InterPro" id="IPR036388">
    <property type="entry name" value="WH-like_DNA-bd_sf"/>
</dbReference>
<comment type="caution">
    <text evidence="6">The sequence shown here is derived from an EMBL/GenBank/DDBJ whole genome shotgun (WGS) entry which is preliminary data.</text>
</comment>
<dbReference type="SUPFAM" id="SSF46785">
    <property type="entry name" value="Winged helix' DNA-binding domain"/>
    <property type="match status" value="1"/>
</dbReference>
<dbReference type="InterPro" id="IPR000847">
    <property type="entry name" value="LysR_HTH_N"/>
</dbReference>
<dbReference type="Proteomes" id="UP001265550">
    <property type="component" value="Unassembled WGS sequence"/>
</dbReference>
<evidence type="ECO:0000313" key="7">
    <source>
        <dbReference type="Proteomes" id="UP001265550"/>
    </source>
</evidence>
<name>A0ABU1VAV7_9BURK</name>
<dbReference type="Gene3D" id="3.40.190.290">
    <property type="match status" value="1"/>
</dbReference>
<evidence type="ECO:0000256" key="1">
    <source>
        <dbReference type="ARBA" id="ARBA00009437"/>
    </source>
</evidence>
<dbReference type="PROSITE" id="PS50931">
    <property type="entry name" value="HTH_LYSR"/>
    <property type="match status" value="1"/>
</dbReference>
<organism evidence="6 7">
    <name type="scientific">Hydrogenophaga laconesensis</name>
    <dbReference type="NCBI Taxonomy" id="1805971"/>
    <lineage>
        <taxon>Bacteria</taxon>
        <taxon>Pseudomonadati</taxon>
        <taxon>Pseudomonadota</taxon>
        <taxon>Betaproteobacteria</taxon>
        <taxon>Burkholderiales</taxon>
        <taxon>Comamonadaceae</taxon>
        <taxon>Hydrogenophaga</taxon>
    </lineage>
</organism>
<gene>
    <name evidence="6" type="ORF">J2X09_002340</name>
</gene>
<keyword evidence="4" id="KW-0804">Transcription</keyword>
<proteinExistence type="inferred from homology"/>
<keyword evidence="7" id="KW-1185">Reference proteome</keyword>
<dbReference type="Gene3D" id="1.10.10.10">
    <property type="entry name" value="Winged helix-like DNA-binding domain superfamily/Winged helix DNA-binding domain"/>
    <property type="match status" value="1"/>
</dbReference>
<protein>
    <submittedName>
        <fullName evidence="6">DNA-binding transcriptional LysR family regulator</fullName>
    </submittedName>
</protein>
<dbReference type="Pfam" id="PF03466">
    <property type="entry name" value="LysR_substrate"/>
    <property type="match status" value="1"/>
</dbReference>
<evidence type="ECO:0000256" key="2">
    <source>
        <dbReference type="ARBA" id="ARBA00023015"/>
    </source>
</evidence>
<keyword evidence="2" id="KW-0805">Transcription regulation</keyword>
<dbReference type="Pfam" id="PF00126">
    <property type="entry name" value="HTH_1"/>
    <property type="match status" value="1"/>
</dbReference>
<evidence type="ECO:0000313" key="6">
    <source>
        <dbReference type="EMBL" id="MDR7094599.1"/>
    </source>
</evidence>
<dbReference type="PANTHER" id="PTHR30419">
    <property type="entry name" value="HTH-TYPE TRANSCRIPTIONAL REGULATOR YBHD"/>
    <property type="match status" value="1"/>
</dbReference>
<dbReference type="InterPro" id="IPR036390">
    <property type="entry name" value="WH_DNA-bd_sf"/>
</dbReference>
<dbReference type="GO" id="GO:0003677">
    <property type="term" value="F:DNA binding"/>
    <property type="evidence" value="ECO:0007669"/>
    <property type="project" value="UniProtKB-KW"/>
</dbReference>
<feature type="domain" description="HTH lysR-type" evidence="5">
    <location>
        <begin position="1"/>
        <end position="32"/>
    </location>
</feature>
<sequence>MSQAALSSAIRELENQLDCNLFERTTRHVQLTEAGHQFRQTAMRVVQELELSSMQLKEIHRHRCARLRVGFTPTLASHAFPEMLESFRDAHPHVHIDVMDEAPRRLQELVESGSIDAAFGAFFQKASGIEQLPVSPSTLVLVHAEQDSTIGPSMEWSVLEAHPIIALSDVSPVQQLLQSAVKRHNLKLRRTMTVSHLETAVALAERGIGVTVIPSFATAVCRRYRVNIARLLPPVRFNYCRIVKMGRSPNENLEHFTNLVIDHLRETESPRTAPMPVEDAG</sequence>
<keyword evidence="3 6" id="KW-0238">DNA-binding</keyword>
<evidence type="ECO:0000256" key="3">
    <source>
        <dbReference type="ARBA" id="ARBA00023125"/>
    </source>
</evidence>
<evidence type="ECO:0000256" key="4">
    <source>
        <dbReference type="ARBA" id="ARBA00023163"/>
    </source>
</evidence>